<dbReference type="SUPFAM" id="SSF53335">
    <property type="entry name" value="S-adenosyl-L-methionine-dependent methyltransferases"/>
    <property type="match status" value="1"/>
</dbReference>
<dbReference type="GO" id="GO:0008168">
    <property type="term" value="F:methyltransferase activity"/>
    <property type="evidence" value="ECO:0007669"/>
    <property type="project" value="UniProtKB-KW"/>
</dbReference>
<dbReference type="Proteomes" id="UP001262582">
    <property type="component" value="Unassembled WGS sequence"/>
</dbReference>
<proteinExistence type="predicted"/>
<dbReference type="EMBL" id="JAVRHK010000008">
    <property type="protein sequence ID" value="MDT0677385.1"/>
    <property type="molecule type" value="Genomic_DNA"/>
</dbReference>
<keyword evidence="2" id="KW-0489">Methyltransferase</keyword>
<keyword evidence="2" id="KW-0808">Transferase</keyword>
<protein>
    <submittedName>
        <fullName evidence="2">Methyltransferase domain-containing protein</fullName>
    </submittedName>
</protein>
<evidence type="ECO:0000313" key="3">
    <source>
        <dbReference type="Proteomes" id="UP001262582"/>
    </source>
</evidence>
<evidence type="ECO:0000259" key="1">
    <source>
        <dbReference type="Pfam" id="PF13847"/>
    </source>
</evidence>
<dbReference type="InterPro" id="IPR025714">
    <property type="entry name" value="Methyltranfer_dom"/>
</dbReference>
<dbReference type="Pfam" id="PF13847">
    <property type="entry name" value="Methyltransf_31"/>
    <property type="match status" value="1"/>
</dbReference>
<reference evidence="2 3" key="1">
    <citation type="submission" date="2023-09" db="EMBL/GenBank/DDBJ databases">
        <authorList>
            <person name="Rey-Velasco X."/>
        </authorList>
    </citation>
    <scope>NUCLEOTIDE SEQUENCE [LARGE SCALE GENOMIC DNA]</scope>
    <source>
        <strain evidence="2 3">F117</strain>
    </source>
</reference>
<accession>A0ABU3D778</accession>
<comment type="caution">
    <text evidence="2">The sequence shown here is derived from an EMBL/GenBank/DDBJ whole genome shotgun (WGS) entry which is preliminary data.</text>
</comment>
<dbReference type="Gene3D" id="3.40.50.150">
    <property type="entry name" value="Vaccinia Virus protein VP39"/>
    <property type="match status" value="1"/>
</dbReference>
<gene>
    <name evidence="2" type="ORF">RM539_12435</name>
</gene>
<dbReference type="CDD" id="cd02440">
    <property type="entry name" value="AdoMet_MTases"/>
    <property type="match status" value="1"/>
</dbReference>
<name>A0ABU3D778_9FLAO</name>
<dbReference type="InterPro" id="IPR029063">
    <property type="entry name" value="SAM-dependent_MTases_sf"/>
</dbReference>
<dbReference type="RefSeq" id="WP_311503724.1">
    <property type="nucleotide sequence ID" value="NZ_JAVRHK010000008.1"/>
</dbReference>
<keyword evidence="3" id="KW-1185">Reference proteome</keyword>
<organism evidence="2 3">
    <name type="scientific">Autumnicola musiva</name>
    <dbReference type="NCBI Taxonomy" id="3075589"/>
    <lineage>
        <taxon>Bacteria</taxon>
        <taxon>Pseudomonadati</taxon>
        <taxon>Bacteroidota</taxon>
        <taxon>Flavobacteriia</taxon>
        <taxon>Flavobacteriales</taxon>
        <taxon>Flavobacteriaceae</taxon>
        <taxon>Autumnicola</taxon>
    </lineage>
</organism>
<evidence type="ECO:0000313" key="2">
    <source>
        <dbReference type="EMBL" id="MDT0677385.1"/>
    </source>
</evidence>
<sequence>MNKIDTSRRTDMAEIMDDFELSGRELKKTLHDLDNINKWLGGNEITLNGVERLLKSIPKEQKIKIADVGCGNGAILRKIAKWGRKRGQELELVGIDANPHAIEIAKELSSSYPELQFSAINIFSEEFTNQRYDIILCTLTLHHFKDRQIVDLLNNFYRQVRVGIVINDLHRSKVAYRLFQAFCMVFISNEIARKDGLISILRGFKKEEIALLAAKLPTQKQQVKWKWAFRYQWIIEKE</sequence>
<dbReference type="GO" id="GO:0032259">
    <property type="term" value="P:methylation"/>
    <property type="evidence" value="ECO:0007669"/>
    <property type="project" value="UniProtKB-KW"/>
</dbReference>
<dbReference type="PANTHER" id="PTHR43861">
    <property type="entry name" value="TRANS-ACONITATE 2-METHYLTRANSFERASE-RELATED"/>
    <property type="match status" value="1"/>
</dbReference>
<feature type="domain" description="Methyltransferase" evidence="1">
    <location>
        <begin position="61"/>
        <end position="161"/>
    </location>
</feature>